<dbReference type="Pfam" id="PF11863">
    <property type="entry name" value="DUF3383"/>
    <property type="match status" value="1"/>
</dbReference>
<accession>A0A1T0B213</accession>
<keyword evidence="2" id="KW-1185">Reference proteome</keyword>
<dbReference type="Proteomes" id="UP000190023">
    <property type="component" value="Unassembled WGS sequence"/>
</dbReference>
<reference evidence="1 2" key="1">
    <citation type="submission" date="2017-02" db="EMBL/GenBank/DDBJ databases">
        <title>Draft genome sequence of Haemophilus felis CCUG 31170 type strain.</title>
        <authorList>
            <person name="Engstrom-Jakobsson H."/>
            <person name="Salva-Serra F."/>
            <person name="Thorell K."/>
            <person name="Gonzales-Siles L."/>
            <person name="Karlsson R."/>
            <person name="Boulund F."/>
            <person name="Engstrand L."/>
            <person name="Kristiansson E."/>
            <person name="Moore E."/>
        </authorList>
    </citation>
    <scope>NUCLEOTIDE SEQUENCE [LARGE SCALE GENOMIC DNA]</scope>
    <source>
        <strain evidence="1 2">CCUG 31170</strain>
    </source>
</reference>
<gene>
    <name evidence="1" type="ORF">B0188_05755</name>
</gene>
<dbReference type="STRING" id="123822.B0188_05755"/>
<dbReference type="OrthoDB" id="5465420at2"/>
<comment type="caution">
    <text evidence="1">The sequence shown here is derived from an EMBL/GenBank/DDBJ whole genome shotgun (WGS) entry which is preliminary data.</text>
</comment>
<dbReference type="InterPro" id="IPR021808">
    <property type="entry name" value="DUF3383"/>
</dbReference>
<dbReference type="EMBL" id="MUYB01000021">
    <property type="protein sequence ID" value="OOS04165.1"/>
    <property type="molecule type" value="Genomic_DNA"/>
</dbReference>
<dbReference type="AlphaFoldDB" id="A0A1T0B213"/>
<organism evidence="1 2">
    <name type="scientific">[Haemophilus] felis</name>
    <dbReference type="NCBI Taxonomy" id="123822"/>
    <lineage>
        <taxon>Bacteria</taxon>
        <taxon>Pseudomonadati</taxon>
        <taxon>Pseudomonadota</taxon>
        <taxon>Gammaproteobacteria</taxon>
        <taxon>Pasteurellales</taxon>
        <taxon>Pasteurellaceae</taxon>
    </lineage>
</organism>
<evidence type="ECO:0008006" key="3">
    <source>
        <dbReference type="Google" id="ProtNLM"/>
    </source>
</evidence>
<proteinExistence type="predicted"/>
<name>A0A1T0B213_9PAST</name>
<evidence type="ECO:0000313" key="1">
    <source>
        <dbReference type="EMBL" id="OOS04165.1"/>
    </source>
</evidence>
<protein>
    <recommendedName>
        <fullName evidence="3">DUF3383 domain-containing protein</fullName>
    </recommendedName>
</protein>
<evidence type="ECO:0000313" key="2">
    <source>
        <dbReference type="Proteomes" id="UP000190023"/>
    </source>
</evidence>
<sequence length="502" mass="55258">MALSISNVVNVQLNTVPKSAPRKDFGVVALFTPEAGNAFKDEHTRYVYVQSQQEVEQLFGTDSETAKAAFPFFAQSPRAKQLIICRWQKQAATIEQTYNRLSSAVINHDIEDFKRVGNGYFSLSIGGSAVNIQGLDLTECEALNNVAEKIQEKLTELSKPVNFSYDEVGKRFLIKSNQGGVQTETVFGYAFDNGADGSYLGSMLKLENGQASSEKGTNAVTLSAEKISQALFNVAEVNNNWYGFTFAAQLTDDQIEICAKYAQANTKLFGVNVIRPDGLEWKTTNIFKKLYDAQLDHTLAIFDKDDLYAASSALARLLSVNFAANNSTMTLKFKTQPGITADDVTATEHNKAKRLGINTYTYYDDVAMLAEGTVIGGKFADEIVILDWFTDAVQKEVFARLYKSPTKIPLTDKGQAVLISAVEKVCLEGINNGAFAPGQWTGDSFGSLKTGDYLEKGYYVWAAPMDTLSDSDREQRRATPIQTAVKLAGAIHFVDVIVNYNR</sequence>